<reference evidence="1" key="1">
    <citation type="submission" date="2023-03" db="EMBL/GenBank/DDBJ databases">
        <title>Massive genome expansion in bonnet fungi (Mycena s.s.) driven by repeated elements and novel gene families across ecological guilds.</title>
        <authorList>
            <consortium name="Lawrence Berkeley National Laboratory"/>
            <person name="Harder C.B."/>
            <person name="Miyauchi S."/>
            <person name="Viragh M."/>
            <person name="Kuo A."/>
            <person name="Thoen E."/>
            <person name="Andreopoulos B."/>
            <person name="Lu D."/>
            <person name="Skrede I."/>
            <person name="Drula E."/>
            <person name="Henrissat B."/>
            <person name="Morin E."/>
            <person name="Kohler A."/>
            <person name="Barry K."/>
            <person name="LaButti K."/>
            <person name="Morin E."/>
            <person name="Salamov A."/>
            <person name="Lipzen A."/>
            <person name="Mereny Z."/>
            <person name="Hegedus B."/>
            <person name="Baldrian P."/>
            <person name="Stursova M."/>
            <person name="Weitz H."/>
            <person name="Taylor A."/>
            <person name="Grigoriev I.V."/>
            <person name="Nagy L.G."/>
            <person name="Martin F."/>
            <person name="Kauserud H."/>
        </authorList>
    </citation>
    <scope>NUCLEOTIDE SEQUENCE</scope>
    <source>
        <strain evidence="1">9284</strain>
    </source>
</reference>
<dbReference type="InterPro" id="IPR032675">
    <property type="entry name" value="LRR_dom_sf"/>
</dbReference>
<proteinExistence type="predicted"/>
<sequence length="524" mass="59838">MHRALRIPELVDLIFEAFACTQPRRNKTLASLARTCRDFREPALDVLWREQTTLSNLLRLLPSHLWKIHRLPEDNNNCFFSGQLSLIHIIAHVKQKDWAAALSYSRRIKDLTVDWSGPEPFLHLTAFKAIATASLAGWFPGGFLCPSTSRLYWRAGPSIPDSFVHDFLCPSIHTALVKNFDLTMPLPSDSGLRSLRKLSFECCSNPHSIIPNSSRVVLGLNRIEELRVRSINREAFEHLSKLSTLKALEIRETKTMFTPTADSGGFPALRVLKLCRTSPEFANNFLSILPSHGAALHSLHFGIEVFTPQTLADLYASLSKHLLSPRRLAIVSERWMTVSPEYRHARDFAPLRAFEQLTHLHIEPPVEFDMDDVMAEDFARSWPNIQTLVLKSNHYELSRPLQTTLHCLRSFGEHCPKLARLAIEFDASAIPSSFGPSIRQTSLVSLGVGRSPIESHLAVRAFLTELFPNFREIVCEAVDWRVVELSDIQDTERDEAKMMAEEKPDEDDTEAWERWTYRARWRRV</sequence>
<organism evidence="1 2">
    <name type="scientific">Roridomyces roridus</name>
    <dbReference type="NCBI Taxonomy" id="1738132"/>
    <lineage>
        <taxon>Eukaryota</taxon>
        <taxon>Fungi</taxon>
        <taxon>Dikarya</taxon>
        <taxon>Basidiomycota</taxon>
        <taxon>Agaricomycotina</taxon>
        <taxon>Agaricomycetes</taxon>
        <taxon>Agaricomycetidae</taxon>
        <taxon>Agaricales</taxon>
        <taxon>Marasmiineae</taxon>
        <taxon>Mycenaceae</taxon>
        <taxon>Roridomyces</taxon>
    </lineage>
</organism>
<evidence type="ECO:0000313" key="1">
    <source>
        <dbReference type="EMBL" id="KAJ7647975.1"/>
    </source>
</evidence>
<comment type="caution">
    <text evidence="1">The sequence shown here is derived from an EMBL/GenBank/DDBJ whole genome shotgun (WGS) entry which is preliminary data.</text>
</comment>
<evidence type="ECO:0000313" key="2">
    <source>
        <dbReference type="Proteomes" id="UP001221142"/>
    </source>
</evidence>
<keyword evidence="2" id="KW-1185">Reference proteome</keyword>
<dbReference type="EMBL" id="JARKIF010000002">
    <property type="protein sequence ID" value="KAJ7647975.1"/>
    <property type="molecule type" value="Genomic_DNA"/>
</dbReference>
<dbReference type="AlphaFoldDB" id="A0AAD7G151"/>
<accession>A0AAD7G151</accession>
<protein>
    <recommendedName>
        <fullName evidence="3">F-box domain-containing protein</fullName>
    </recommendedName>
</protein>
<gene>
    <name evidence="1" type="ORF">FB45DRAFT_782951</name>
</gene>
<dbReference type="Gene3D" id="3.80.10.10">
    <property type="entry name" value="Ribonuclease Inhibitor"/>
    <property type="match status" value="1"/>
</dbReference>
<dbReference type="Proteomes" id="UP001221142">
    <property type="component" value="Unassembled WGS sequence"/>
</dbReference>
<name>A0AAD7G151_9AGAR</name>
<dbReference type="SUPFAM" id="SSF52058">
    <property type="entry name" value="L domain-like"/>
    <property type="match status" value="1"/>
</dbReference>
<evidence type="ECO:0008006" key="3">
    <source>
        <dbReference type="Google" id="ProtNLM"/>
    </source>
</evidence>